<accession>A0AAD5G8R9</accession>
<name>A0AAD5G8R9_AMBAR</name>
<feature type="coiled-coil region" evidence="1">
    <location>
        <begin position="64"/>
        <end position="299"/>
    </location>
</feature>
<gene>
    <name evidence="3" type="ORF">M8C21_004472</name>
</gene>
<evidence type="ECO:0000313" key="3">
    <source>
        <dbReference type="EMBL" id="KAI7733345.1"/>
    </source>
</evidence>
<feature type="coiled-coil region" evidence="1">
    <location>
        <begin position="324"/>
        <end position="390"/>
    </location>
</feature>
<feature type="compositionally biased region" description="Polar residues" evidence="2">
    <location>
        <begin position="476"/>
        <end position="486"/>
    </location>
</feature>
<reference evidence="3" key="1">
    <citation type="submission" date="2022-06" db="EMBL/GenBank/DDBJ databases">
        <title>Uncovering the hologenomic basis of an extraordinary plant invasion.</title>
        <authorList>
            <person name="Bieker V.C."/>
            <person name="Martin M.D."/>
            <person name="Gilbert T."/>
            <person name="Hodgins K."/>
            <person name="Battlay P."/>
            <person name="Petersen B."/>
            <person name="Wilson J."/>
        </authorList>
    </citation>
    <scope>NUCLEOTIDE SEQUENCE</scope>
    <source>
        <strain evidence="3">AA19_3_7</strain>
        <tissue evidence="3">Leaf</tissue>
    </source>
</reference>
<dbReference type="PANTHER" id="PTHR35164:SF9">
    <property type="entry name" value="EXPRESSED PROTEIN"/>
    <property type="match status" value="1"/>
</dbReference>
<dbReference type="AlphaFoldDB" id="A0AAD5G8R9"/>
<keyword evidence="1" id="KW-0175">Coiled coil</keyword>
<dbReference type="PANTHER" id="PTHR35164">
    <property type="entry name" value="EXPRESSED PROTEIN"/>
    <property type="match status" value="1"/>
</dbReference>
<dbReference type="Proteomes" id="UP001206925">
    <property type="component" value="Unassembled WGS sequence"/>
</dbReference>
<sequence length="572" mass="64936">MSRSKSRSGYLEFGQKKHSSFLLRTISGSKICRGDALASQVDKEALVNVDRNSVSLSENRIVKAAIQQKQINSLEEELKNTKVRLNESETERNKVIAELNDVKEMANAGLSAEKAEKMLLELKSLNDSLLNSKKEIESRDKQIIVLNNRLESAKVFEGKLGELRKRVAELEDEVEKSKQSEAHMLDALMVQTQQIEQTKMDLEESKLEVKQLNKELELQHSSAEQVARLKEEIKELKQELVSQKETYERLRMESEESISSWTAKEMGFISCINKAYEENASLTRENNKLHEALVAAENTTRITREEANKLRDIVKQAVNESSAAKEASNIAQAENSELKDLLSEKEESLRAVTQENERLRINEVAARENLNEFKRLLAAKTEANKHYEDKEHTEVFNSPVASLYEDHYDGITTHQHMFSFNFGDSMSDKEDDLAETFVDVNPEKDEALKGSIFDTDVSPKSEPRTPKAKAHHRRSATGNADSNGSGQFEEVDNHGHHTEDGEDKGYYLYGLYPKKKLFKKIGELIVGKNNSKKEGSVEQGKEQLLRDNLTLWTLDMQDDTAEEIKEAPTDDV</sequence>
<evidence type="ECO:0000256" key="2">
    <source>
        <dbReference type="SAM" id="MobiDB-lite"/>
    </source>
</evidence>
<protein>
    <submittedName>
        <fullName evidence="3">Uncharacterized protein</fullName>
    </submittedName>
</protein>
<comment type="caution">
    <text evidence="3">The sequence shown here is derived from an EMBL/GenBank/DDBJ whole genome shotgun (WGS) entry which is preliminary data.</text>
</comment>
<dbReference type="EMBL" id="JAMZMK010010021">
    <property type="protein sequence ID" value="KAI7733345.1"/>
    <property type="molecule type" value="Genomic_DNA"/>
</dbReference>
<feature type="region of interest" description="Disordered" evidence="2">
    <location>
        <begin position="448"/>
        <end position="504"/>
    </location>
</feature>
<evidence type="ECO:0000313" key="4">
    <source>
        <dbReference type="Proteomes" id="UP001206925"/>
    </source>
</evidence>
<organism evidence="3 4">
    <name type="scientific">Ambrosia artemisiifolia</name>
    <name type="common">Common ragweed</name>
    <dbReference type="NCBI Taxonomy" id="4212"/>
    <lineage>
        <taxon>Eukaryota</taxon>
        <taxon>Viridiplantae</taxon>
        <taxon>Streptophyta</taxon>
        <taxon>Embryophyta</taxon>
        <taxon>Tracheophyta</taxon>
        <taxon>Spermatophyta</taxon>
        <taxon>Magnoliopsida</taxon>
        <taxon>eudicotyledons</taxon>
        <taxon>Gunneridae</taxon>
        <taxon>Pentapetalae</taxon>
        <taxon>asterids</taxon>
        <taxon>campanulids</taxon>
        <taxon>Asterales</taxon>
        <taxon>Asteraceae</taxon>
        <taxon>Asteroideae</taxon>
        <taxon>Heliantheae alliance</taxon>
        <taxon>Heliantheae</taxon>
        <taxon>Ambrosia</taxon>
    </lineage>
</organism>
<proteinExistence type="predicted"/>
<feature type="compositionally biased region" description="Basic residues" evidence="2">
    <location>
        <begin position="466"/>
        <end position="475"/>
    </location>
</feature>
<evidence type="ECO:0000256" key="1">
    <source>
        <dbReference type="SAM" id="Coils"/>
    </source>
</evidence>
<feature type="compositionally biased region" description="Basic and acidic residues" evidence="2">
    <location>
        <begin position="491"/>
        <end position="504"/>
    </location>
</feature>
<keyword evidence="4" id="KW-1185">Reference proteome</keyword>